<feature type="signal peptide" evidence="1">
    <location>
        <begin position="1"/>
        <end position="18"/>
    </location>
</feature>
<dbReference type="SUPFAM" id="SSF50346">
    <property type="entry name" value="PRC-barrel domain"/>
    <property type="match status" value="1"/>
</dbReference>
<name>A0A0D0Q8U1_9RHOB</name>
<dbReference type="PANTHER" id="PTHR36505">
    <property type="entry name" value="BLR1072 PROTEIN"/>
    <property type="match status" value="1"/>
</dbReference>
<dbReference type="InterPro" id="IPR011033">
    <property type="entry name" value="PRC_barrel-like_sf"/>
</dbReference>
<dbReference type="Proteomes" id="UP000035100">
    <property type="component" value="Unassembled WGS sequence"/>
</dbReference>
<dbReference type="AlphaFoldDB" id="A0A0D0Q8U1"/>
<reference evidence="3 4" key="1">
    <citation type="submission" date="2013-01" db="EMBL/GenBank/DDBJ databases">
        <authorList>
            <person name="Fiebig A."/>
            <person name="Goeker M."/>
            <person name="Klenk H.-P.P."/>
        </authorList>
    </citation>
    <scope>NUCLEOTIDE SEQUENCE [LARGE SCALE GENOMIC DNA]</scope>
    <source>
        <strain evidence="3 4">DSM 24838</strain>
    </source>
</reference>
<dbReference type="STRING" id="1123501.Wenmar_02514"/>
<dbReference type="Gene3D" id="2.30.30.240">
    <property type="entry name" value="PRC-barrel domain"/>
    <property type="match status" value="1"/>
</dbReference>
<comment type="caution">
    <text evidence="3">The sequence shown here is derived from an EMBL/GenBank/DDBJ whole genome shotgun (WGS) entry which is preliminary data.</text>
</comment>
<dbReference type="Pfam" id="PF05239">
    <property type="entry name" value="PRC"/>
    <property type="match status" value="1"/>
</dbReference>
<dbReference type="eggNOG" id="COG1873">
    <property type="taxonomic scope" value="Bacteria"/>
</dbReference>
<dbReference type="PATRIC" id="fig|1123501.6.peg.2626"/>
<dbReference type="PANTHER" id="PTHR36505:SF1">
    <property type="entry name" value="BLR1072 PROTEIN"/>
    <property type="match status" value="1"/>
</dbReference>
<evidence type="ECO:0000256" key="1">
    <source>
        <dbReference type="SAM" id="SignalP"/>
    </source>
</evidence>
<proteinExistence type="predicted"/>
<feature type="chain" id="PRO_5002230398" evidence="1">
    <location>
        <begin position="19"/>
        <end position="178"/>
    </location>
</feature>
<dbReference type="InterPro" id="IPR027275">
    <property type="entry name" value="PRC-brl_dom"/>
</dbReference>
<keyword evidence="1" id="KW-0732">Signal</keyword>
<feature type="domain" description="PRC-barrel" evidence="2">
    <location>
        <begin position="101"/>
        <end position="154"/>
    </location>
</feature>
<accession>A0A0D0Q8U1</accession>
<protein>
    <submittedName>
        <fullName evidence="3">PRC-barrel domain protein</fullName>
    </submittedName>
</protein>
<evidence type="ECO:0000313" key="4">
    <source>
        <dbReference type="Proteomes" id="UP000035100"/>
    </source>
</evidence>
<dbReference type="EMBL" id="AONG01000012">
    <property type="protein sequence ID" value="KIQ68787.1"/>
    <property type="molecule type" value="Genomic_DNA"/>
</dbReference>
<evidence type="ECO:0000313" key="3">
    <source>
        <dbReference type="EMBL" id="KIQ68787.1"/>
    </source>
</evidence>
<gene>
    <name evidence="3" type="ORF">Wenmar_02514</name>
</gene>
<sequence length="178" mass="19050">MFRYALPLALIAATPLVAQDTNDEAEAALEGAVMEDEAVTDDAPMETAGAEATYAPEQPTGPMVRAEDIEDARVYALADAYDANFWTSGEPFGAVSADWGEVGEVEDLIIDPAGSVVGVTVEVGGFLGIGEKNVLIPLSDLRLVQQPGEDEFYIVTRLSNEQLEELDDLDDVLDPEDD</sequence>
<dbReference type="RefSeq" id="WP_018301420.1">
    <property type="nucleotide sequence ID" value="NZ_KB902277.1"/>
</dbReference>
<keyword evidence="4" id="KW-1185">Reference proteome</keyword>
<organism evidence="3 4">
    <name type="scientific">Wenxinia marina DSM 24838</name>
    <dbReference type="NCBI Taxonomy" id="1123501"/>
    <lineage>
        <taxon>Bacteria</taxon>
        <taxon>Pseudomonadati</taxon>
        <taxon>Pseudomonadota</taxon>
        <taxon>Alphaproteobacteria</taxon>
        <taxon>Rhodobacterales</taxon>
        <taxon>Roseobacteraceae</taxon>
        <taxon>Wenxinia</taxon>
    </lineage>
</organism>
<evidence type="ECO:0000259" key="2">
    <source>
        <dbReference type="Pfam" id="PF05239"/>
    </source>
</evidence>